<evidence type="ECO:0000313" key="2">
    <source>
        <dbReference type="EMBL" id="MCQ3829165.1"/>
    </source>
</evidence>
<proteinExistence type="predicted"/>
<dbReference type="Proteomes" id="UP001205566">
    <property type="component" value="Unassembled WGS sequence"/>
</dbReference>
<dbReference type="Pfam" id="PF13508">
    <property type="entry name" value="Acetyltransf_7"/>
    <property type="match status" value="1"/>
</dbReference>
<feature type="domain" description="N-acetyltransferase" evidence="1">
    <location>
        <begin position="3"/>
        <end position="145"/>
    </location>
</feature>
<organism evidence="2 3">
    <name type="scientific">Microbulbifer elongatus</name>
    <dbReference type="NCBI Taxonomy" id="86173"/>
    <lineage>
        <taxon>Bacteria</taxon>
        <taxon>Pseudomonadati</taxon>
        <taxon>Pseudomonadota</taxon>
        <taxon>Gammaproteobacteria</taxon>
        <taxon>Cellvibrionales</taxon>
        <taxon>Microbulbiferaceae</taxon>
        <taxon>Microbulbifer</taxon>
    </lineage>
</organism>
<sequence length="145" mass="16828">MEYQVYQVEESEKDSLAHLRIAAMRESLTAIDRFDPVRARKRFLDSFDIKATRKIEINGRLVGFYVVKNKKDHCHLEHLYIHPEYQGNKVGSSILQSIISVAQENSVALRLGALRGSRANEFYLSHGFVKVGESEWDIYYEYRDG</sequence>
<accession>A0ABT1NZ57</accession>
<protein>
    <submittedName>
        <fullName evidence="2">GNAT family N-acetyltransferase</fullName>
    </submittedName>
</protein>
<dbReference type="Gene3D" id="3.40.630.30">
    <property type="match status" value="1"/>
</dbReference>
<gene>
    <name evidence="2" type="ORF">HXX02_06885</name>
</gene>
<dbReference type="PROSITE" id="PS51186">
    <property type="entry name" value="GNAT"/>
    <property type="match status" value="1"/>
</dbReference>
<dbReference type="EMBL" id="JACASI010000018">
    <property type="protein sequence ID" value="MCQ3829165.1"/>
    <property type="molecule type" value="Genomic_DNA"/>
</dbReference>
<evidence type="ECO:0000259" key="1">
    <source>
        <dbReference type="PROSITE" id="PS51186"/>
    </source>
</evidence>
<comment type="caution">
    <text evidence="2">The sequence shown here is derived from an EMBL/GenBank/DDBJ whole genome shotgun (WGS) entry which is preliminary data.</text>
</comment>
<reference evidence="2" key="1">
    <citation type="thesis" date="2020" institute="Technische Universitat Dresden" country="Dresden, Germany">
        <title>The Agarolytic System of Microbulbifer elongatus PORT2, Isolated from Batu Karas, Pangandaran West Java Indonesia.</title>
        <authorList>
            <person name="Anggraeni S.R."/>
        </authorList>
    </citation>
    <scope>NUCLEOTIDE SEQUENCE</scope>
    <source>
        <strain evidence="2">PORT2</strain>
    </source>
</reference>
<dbReference type="CDD" id="cd04301">
    <property type="entry name" value="NAT_SF"/>
    <property type="match status" value="1"/>
</dbReference>
<name>A0ABT1NZ57_9GAMM</name>
<keyword evidence="3" id="KW-1185">Reference proteome</keyword>
<evidence type="ECO:0000313" key="3">
    <source>
        <dbReference type="Proteomes" id="UP001205566"/>
    </source>
</evidence>
<dbReference type="InterPro" id="IPR000182">
    <property type="entry name" value="GNAT_dom"/>
</dbReference>
<dbReference type="InterPro" id="IPR016181">
    <property type="entry name" value="Acyl_CoA_acyltransferase"/>
</dbReference>
<dbReference type="SUPFAM" id="SSF55729">
    <property type="entry name" value="Acyl-CoA N-acyltransferases (Nat)"/>
    <property type="match status" value="1"/>
</dbReference>